<feature type="domain" description="VWFA" evidence="2">
    <location>
        <begin position="520"/>
        <end position="698"/>
    </location>
</feature>
<dbReference type="PROSITE" id="PS50234">
    <property type="entry name" value="VWFA"/>
    <property type="match status" value="1"/>
</dbReference>
<evidence type="ECO:0000313" key="3">
    <source>
        <dbReference type="EMBL" id="PHQ35937.1"/>
    </source>
</evidence>
<dbReference type="GeneID" id="90607947"/>
<feature type="region of interest" description="Disordered" evidence="1">
    <location>
        <begin position="199"/>
        <end position="219"/>
    </location>
</feature>
<proteinExistence type="predicted"/>
<dbReference type="Pfam" id="PF12034">
    <property type="entry name" value="YfbK_C"/>
    <property type="match status" value="1"/>
</dbReference>
<dbReference type="InterPro" id="IPR002035">
    <property type="entry name" value="VWF_A"/>
</dbReference>
<feature type="region of interest" description="Disordered" evidence="1">
    <location>
        <begin position="320"/>
        <end position="344"/>
    </location>
</feature>
<dbReference type="InterPro" id="IPR021908">
    <property type="entry name" value="YfbK_C"/>
</dbReference>
<protein>
    <recommendedName>
        <fullName evidence="2">VWFA domain-containing protein</fullName>
    </recommendedName>
</protein>
<dbReference type="Pfam" id="PF12450">
    <property type="entry name" value="vWF_A"/>
    <property type="match status" value="1"/>
</dbReference>
<dbReference type="InterPro" id="IPR051266">
    <property type="entry name" value="CLCR"/>
</dbReference>
<sequence length="888" mass="94937">MSNSSTSPPWDDPRVTAFVLGELPENEAAQFTEEMNANPELATAVEEARAVTEQVESFFHSAAVPPLESNRVESIVRESETVPSEDDVASAGSAAGAAWFQTRWVQWAVAASVIGIILGLSVPAVHTARETASHQHPAFSIDAADQSGPELTESMVREASPFESAEMVYQPLDGTAPKSLPMQSLPAEKEADGESFGLQSAGRLSGVSPTAKADSPSVTGQLYSQTEAFYDKRTRELEEAPIAPELTAPPSMNGLNTSSSRGGMGMDSMMGMGGMDMDMAGPAMEGMDMGMGMMGGGMGGASADSNTAPRFVREDGSLAANTPASLATPKDEAPTTLSEPSAGKPVVGNFAVAPVPEQLGRQQFDFGASRERMAKSELLETNRLASAPEIRVIPILPATPDGEGQGPGMSGDKFEPIQENEFQRVANNSLSTFSIDVDTASYAKVRSYLQRGQLPRPDSVRIEELINYFDYQYTPPSAEDPVPFSSAMAVASCPWNENNRLVRVGIQAKDIDRKERPRCNLVFLIDTSGSMKRPNKLPLVIEGMKVLLDQLNKKDRVAIVVYAGSSGLVLDSTPVKQKKKIVRALSALSAGGSTNGGAGLQLAYQTARENFIEDGVNRVILCSDGDFNVGMTGTDQLVAEATRQSKSGTELTVLGFGMGNHNDAMMERISNSGAGNYAFVDTTAEANKVLADQVAGTLFTVAKDVKIQVEFNPAVVSAYRLIGYENRILAKEDFNDDKVDAGEIGAGHRVTALYEIAPVGKLPDSISPDVDPLKYQPRDDADLSSKGPTNEILTLKIRHKPPQGDVSEKLTFPLVNESEPFEKADADFQFAAAVAGFGMQLRNSTHAGTWTMDDVIATATDAKGDDEHGLRAEFLELARTAKRLIVND</sequence>
<reference evidence="3 4" key="1">
    <citation type="submission" date="2017-06" db="EMBL/GenBank/DDBJ databases">
        <title>Description of Rhodopirellula bahusiensis sp. nov.</title>
        <authorList>
            <person name="Kizina J."/>
            <person name="Harder J."/>
        </authorList>
    </citation>
    <scope>NUCLEOTIDE SEQUENCE [LARGE SCALE GENOMIC DNA]</scope>
    <source>
        <strain evidence="3 4">SWK21</strain>
    </source>
</reference>
<dbReference type="SMART" id="SM00327">
    <property type="entry name" value="VWA"/>
    <property type="match status" value="1"/>
</dbReference>
<evidence type="ECO:0000259" key="2">
    <source>
        <dbReference type="PROSITE" id="PS50234"/>
    </source>
</evidence>
<evidence type="ECO:0000256" key="1">
    <source>
        <dbReference type="SAM" id="MobiDB-lite"/>
    </source>
</evidence>
<name>A0A2G1WA83_9BACT</name>
<dbReference type="PANTHER" id="PTHR10579:SF43">
    <property type="entry name" value="ZINC FINGER (C3HC4-TYPE RING FINGER) FAMILY PROTEIN"/>
    <property type="match status" value="1"/>
</dbReference>
<dbReference type="RefSeq" id="WP_099260022.1">
    <property type="nucleotide sequence ID" value="NZ_NIZW01000004.1"/>
</dbReference>
<dbReference type="PANTHER" id="PTHR10579">
    <property type="entry name" value="CALCIUM-ACTIVATED CHLORIDE CHANNEL REGULATOR"/>
    <property type="match status" value="1"/>
</dbReference>
<dbReference type="Gene3D" id="3.40.50.410">
    <property type="entry name" value="von Willebrand factor, type A domain"/>
    <property type="match status" value="1"/>
</dbReference>
<dbReference type="InterPro" id="IPR022156">
    <property type="entry name" value="Uncharacterised_YfbK_N"/>
</dbReference>
<dbReference type="CDD" id="cd01465">
    <property type="entry name" value="vWA_subgroup"/>
    <property type="match status" value="1"/>
</dbReference>
<dbReference type="OrthoDB" id="9805121at2"/>
<dbReference type="EMBL" id="NIZW01000004">
    <property type="protein sequence ID" value="PHQ35937.1"/>
    <property type="molecule type" value="Genomic_DNA"/>
</dbReference>
<evidence type="ECO:0000313" key="4">
    <source>
        <dbReference type="Proteomes" id="UP000225740"/>
    </source>
</evidence>
<dbReference type="InterPro" id="IPR036465">
    <property type="entry name" value="vWFA_dom_sf"/>
</dbReference>
<organism evidence="3 4">
    <name type="scientific">Rhodopirellula bahusiensis</name>
    <dbReference type="NCBI Taxonomy" id="2014065"/>
    <lineage>
        <taxon>Bacteria</taxon>
        <taxon>Pseudomonadati</taxon>
        <taxon>Planctomycetota</taxon>
        <taxon>Planctomycetia</taxon>
        <taxon>Pirellulales</taxon>
        <taxon>Pirellulaceae</taxon>
        <taxon>Rhodopirellula</taxon>
    </lineage>
</organism>
<keyword evidence="4" id="KW-1185">Reference proteome</keyword>
<accession>A0A2G1WA83</accession>
<dbReference type="Pfam" id="PF00092">
    <property type="entry name" value="VWA"/>
    <property type="match status" value="1"/>
</dbReference>
<comment type="caution">
    <text evidence="3">The sequence shown here is derived from an EMBL/GenBank/DDBJ whole genome shotgun (WGS) entry which is preliminary data.</text>
</comment>
<dbReference type="SUPFAM" id="SSF53300">
    <property type="entry name" value="vWA-like"/>
    <property type="match status" value="1"/>
</dbReference>
<dbReference type="Proteomes" id="UP000225740">
    <property type="component" value="Unassembled WGS sequence"/>
</dbReference>
<gene>
    <name evidence="3" type="ORF">CEE69_06945</name>
</gene>
<dbReference type="AlphaFoldDB" id="A0A2G1WA83"/>